<dbReference type="RefSeq" id="WP_204572590.1">
    <property type="nucleotide sequence ID" value="NZ_JACJLL010000120.1"/>
</dbReference>
<gene>
    <name evidence="2" type="ORF">H6A19_14310</name>
</gene>
<keyword evidence="1" id="KW-0472">Membrane</keyword>
<comment type="caution">
    <text evidence="2">The sequence shown here is derived from an EMBL/GenBank/DDBJ whole genome shotgun (WGS) entry which is preliminary data.</text>
</comment>
<feature type="transmembrane region" description="Helical" evidence="1">
    <location>
        <begin position="199"/>
        <end position="223"/>
    </location>
</feature>
<dbReference type="InterPro" id="IPR032713">
    <property type="entry name" value="EmrE"/>
</dbReference>
<dbReference type="EMBL" id="JACJLL010000120">
    <property type="protein sequence ID" value="MBM6820490.1"/>
    <property type="molecule type" value="Genomic_DNA"/>
</dbReference>
<sequence length="311" mass="34297">MKKAFSLGLLAAFFFSFTFILNSQMNISGGSWIWSASLRYLFMFPILFIIVALKKEVKPVFLAIKNDPSSWFLWSTIGFGLFYAPLSFASISGASWMVASTWQITIIAGALLSPLFFTVTKGTNYIAHKRNSIPKKALYFSIIILIGVFLIQLQQATTISISQVLLGIIPVIIAAFAYPLGNRKMMEVCNNELNTFQRVFGMTLCSLPFWIFLSTFGITTVGLPSDSQVLQSFLVALFSGVIATTLFFKATEIVKGNPHQLAVIEATQSGEVIFTLLGEILILKTTLPTFIGYIGVILVIVGMILNSLFSE</sequence>
<feature type="transmembrane region" description="Helical" evidence="1">
    <location>
        <begin position="290"/>
        <end position="309"/>
    </location>
</feature>
<protein>
    <submittedName>
        <fullName evidence="2">Multidrug resistance efflux transporter family protein</fullName>
    </submittedName>
</protein>
<evidence type="ECO:0000256" key="1">
    <source>
        <dbReference type="SAM" id="Phobius"/>
    </source>
</evidence>
<dbReference type="Proteomes" id="UP000767334">
    <property type="component" value="Unassembled WGS sequence"/>
</dbReference>
<feature type="transmembrane region" description="Helical" evidence="1">
    <location>
        <begin position="33"/>
        <end position="51"/>
    </location>
</feature>
<reference evidence="2 3" key="1">
    <citation type="journal article" date="2021" name="Sci. Rep.">
        <title>The distribution of antibiotic resistance genes in chicken gut microbiota commensals.</title>
        <authorList>
            <person name="Juricova H."/>
            <person name="Matiasovicova J."/>
            <person name="Kubasova T."/>
            <person name="Cejkova D."/>
            <person name="Rychlik I."/>
        </authorList>
    </citation>
    <scope>NUCLEOTIDE SEQUENCE [LARGE SCALE GENOMIC DNA]</scope>
    <source>
        <strain evidence="2 3">An435</strain>
    </source>
</reference>
<evidence type="ECO:0000313" key="2">
    <source>
        <dbReference type="EMBL" id="MBM6820490.1"/>
    </source>
</evidence>
<feature type="transmembrane region" description="Helical" evidence="1">
    <location>
        <begin position="71"/>
        <end position="91"/>
    </location>
</feature>
<keyword evidence="3" id="KW-1185">Reference proteome</keyword>
<name>A0ABS2FIV3_9CLOT</name>
<dbReference type="Pfam" id="PF13536">
    <property type="entry name" value="EmrE"/>
    <property type="match status" value="1"/>
</dbReference>
<feature type="transmembrane region" description="Helical" evidence="1">
    <location>
        <begin position="159"/>
        <end position="178"/>
    </location>
</feature>
<keyword evidence="1" id="KW-0812">Transmembrane</keyword>
<feature type="transmembrane region" description="Helical" evidence="1">
    <location>
        <begin position="137"/>
        <end position="153"/>
    </location>
</feature>
<organism evidence="2 3">
    <name type="scientific">Clostridium saudiense</name>
    <dbReference type="NCBI Taxonomy" id="1414720"/>
    <lineage>
        <taxon>Bacteria</taxon>
        <taxon>Bacillati</taxon>
        <taxon>Bacillota</taxon>
        <taxon>Clostridia</taxon>
        <taxon>Eubacteriales</taxon>
        <taxon>Clostridiaceae</taxon>
        <taxon>Clostridium</taxon>
    </lineage>
</organism>
<accession>A0ABS2FIV3</accession>
<proteinExistence type="predicted"/>
<keyword evidence="1" id="KW-1133">Transmembrane helix</keyword>
<feature type="transmembrane region" description="Helical" evidence="1">
    <location>
        <begin position="97"/>
        <end position="117"/>
    </location>
</feature>
<evidence type="ECO:0000313" key="3">
    <source>
        <dbReference type="Proteomes" id="UP000767334"/>
    </source>
</evidence>
<feature type="transmembrane region" description="Helical" evidence="1">
    <location>
        <begin position="229"/>
        <end position="248"/>
    </location>
</feature>